<dbReference type="SFLD" id="SFLDS00003">
    <property type="entry name" value="Haloacid_Dehalogenase"/>
    <property type="match status" value="1"/>
</dbReference>
<dbReference type="PATRIC" id="fig|616990.3.peg.1526"/>
<dbReference type="Proteomes" id="UP000051906">
    <property type="component" value="Unassembled WGS sequence"/>
</dbReference>
<dbReference type="SFLD" id="SFLDG01129">
    <property type="entry name" value="C1.5:_HAD__Beta-PGM__Phosphata"/>
    <property type="match status" value="1"/>
</dbReference>
<dbReference type="InterPro" id="IPR023214">
    <property type="entry name" value="HAD_sf"/>
</dbReference>
<dbReference type="EMBL" id="JQCA01000037">
    <property type="protein sequence ID" value="KRO04374.1"/>
    <property type="molecule type" value="Genomic_DNA"/>
</dbReference>
<organism evidence="1 2">
    <name type="scientific">Levilactobacillus paucivorans</name>
    <dbReference type="NCBI Taxonomy" id="616990"/>
    <lineage>
        <taxon>Bacteria</taxon>
        <taxon>Bacillati</taxon>
        <taxon>Bacillota</taxon>
        <taxon>Bacilli</taxon>
        <taxon>Lactobacillales</taxon>
        <taxon>Lactobacillaceae</taxon>
        <taxon>Levilactobacillus</taxon>
    </lineage>
</organism>
<dbReference type="Gene3D" id="1.10.150.240">
    <property type="entry name" value="Putative phosphatase, domain 2"/>
    <property type="match status" value="1"/>
</dbReference>
<dbReference type="SFLD" id="SFLDG01135">
    <property type="entry name" value="C1.5.6:_HAD__Beta-PGM__Phospha"/>
    <property type="match status" value="1"/>
</dbReference>
<dbReference type="STRING" id="616990.IV54_GL001434"/>
<dbReference type="GO" id="GO:0005829">
    <property type="term" value="C:cytosol"/>
    <property type="evidence" value="ECO:0007669"/>
    <property type="project" value="TreeGrafter"/>
</dbReference>
<gene>
    <name evidence="1" type="ORF">IV54_GL001434</name>
</gene>
<proteinExistence type="predicted"/>
<dbReference type="Pfam" id="PF13419">
    <property type="entry name" value="HAD_2"/>
    <property type="match status" value="1"/>
</dbReference>
<protein>
    <submittedName>
        <fullName evidence="1">Phosphatase</fullName>
    </submittedName>
</protein>
<dbReference type="PANTHER" id="PTHR43434">
    <property type="entry name" value="PHOSPHOGLYCOLATE PHOSPHATASE"/>
    <property type="match status" value="1"/>
</dbReference>
<dbReference type="AlphaFoldDB" id="A0A0R2LT43"/>
<dbReference type="InterPro" id="IPR050155">
    <property type="entry name" value="HAD-like_hydrolase_sf"/>
</dbReference>
<dbReference type="InterPro" id="IPR023198">
    <property type="entry name" value="PGP-like_dom2"/>
</dbReference>
<comment type="caution">
    <text evidence="1">The sequence shown here is derived from an EMBL/GenBank/DDBJ whole genome shotgun (WGS) entry which is preliminary data.</text>
</comment>
<reference evidence="1 2" key="1">
    <citation type="journal article" date="2015" name="Genome Announc.">
        <title>Expanding the biotechnology potential of lactobacilli through comparative genomics of 213 strains and associated genera.</title>
        <authorList>
            <person name="Sun Z."/>
            <person name="Harris H.M."/>
            <person name="McCann A."/>
            <person name="Guo C."/>
            <person name="Argimon S."/>
            <person name="Zhang W."/>
            <person name="Yang X."/>
            <person name="Jeffery I.B."/>
            <person name="Cooney J.C."/>
            <person name="Kagawa T.F."/>
            <person name="Liu W."/>
            <person name="Song Y."/>
            <person name="Salvetti E."/>
            <person name="Wrobel A."/>
            <person name="Rasinkangas P."/>
            <person name="Parkhill J."/>
            <person name="Rea M.C."/>
            <person name="O'Sullivan O."/>
            <person name="Ritari J."/>
            <person name="Douillard F.P."/>
            <person name="Paul Ross R."/>
            <person name="Yang R."/>
            <person name="Briner A.E."/>
            <person name="Felis G.E."/>
            <person name="de Vos W.M."/>
            <person name="Barrangou R."/>
            <person name="Klaenhammer T.R."/>
            <person name="Caufield P.W."/>
            <person name="Cui Y."/>
            <person name="Zhang H."/>
            <person name="O'Toole P.W."/>
        </authorList>
    </citation>
    <scope>NUCLEOTIDE SEQUENCE [LARGE SCALE GENOMIC DNA]</scope>
    <source>
        <strain evidence="1 2">DSM 22467</strain>
    </source>
</reference>
<dbReference type="InterPro" id="IPR036412">
    <property type="entry name" value="HAD-like_sf"/>
</dbReference>
<dbReference type="Gene3D" id="3.40.50.1000">
    <property type="entry name" value="HAD superfamily/HAD-like"/>
    <property type="match status" value="1"/>
</dbReference>
<name>A0A0R2LT43_9LACO</name>
<accession>A0A0R2LT43</accession>
<dbReference type="InterPro" id="IPR041492">
    <property type="entry name" value="HAD_2"/>
</dbReference>
<dbReference type="PANTHER" id="PTHR43434:SF26">
    <property type="entry name" value="PYROPHOSPHATASE PPAX"/>
    <property type="match status" value="1"/>
</dbReference>
<dbReference type="GO" id="GO:0006281">
    <property type="term" value="P:DNA repair"/>
    <property type="evidence" value="ECO:0007669"/>
    <property type="project" value="TreeGrafter"/>
</dbReference>
<dbReference type="GO" id="GO:0008967">
    <property type="term" value="F:phosphoglycolate phosphatase activity"/>
    <property type="evidence" value="ECO:0007669"/>
    <property type="project" value="TreeGrafter"/>
</dbReference>
<evidence type="ECO:0000313" key="1">
    <source>
        <dbReference type="EMBL" id="KRO04374.1"/>
    </source>
</evidence>
<keyword evidence="2" id="KW-1185">Reference proteome</keyword>
<dbReference type="SUPFAM" id="SSF56784">
    <property type="entry name" value="HAD-like"/>
    <property type="match status" value="1"/>
</dbReference>
<sequence>MSEMKNFFFDFDSTLADTRNVAVLSTQRAYEAQGLAIPSREAVVSYMGVPIEVSFAKMAKEDLSDQDLEDLYTVFRSQYHVTEQEGITLFDGIATALEQLTQRGANLYVVSSKHSVPLRRNLDQVGLNGTFAAVSGSDTVDHYKPAPDGIWNLVTRFDLDLAESVMIGDAKYDMQMGHNAGVATAAAMWGAADPDSVKAEQPTYLLKTPADLLTI</sequence>
<evidence type="ECO:0000313" key="2">
    <source>
        <dbReference type="Proteomes" id="UP000051906"/>
    </source>
</evidence>